<dbReference type="EMBL" id="REGN01009179">
    <property type="protein sequence ID" value="RNA01767.1"/>
    <property type="molecule type" value="Genomic_DNA"/>
</dbReference>
<evidence type="ECO:0000313" key="1">
    <source>
        <dbReference type="EMBL" id="RNA01767.1"/>
    </source>
</evidence>
<keyword evidence="2" id="KW-1185">Reference proteome</keyword>
<evidence type="ECO:0000313" key="2">
    <source>
        <dbReference type="Proteomes" id="UP000276133"/>
    </source>
</evidence>
<dbReference type="Proteomes" id="UP000276133">
    <property type="component" value="Unassembled WGS sequence"/>
</dbReference>
<dbReference type="AlphaFoldDB" id="A0A3M7PRJ8"/>
<protein>
    <submittedName>
        <fullName evidence="1">Uncharacterized protein</fullName>
    </submittedName>
</protein>
<sequence length="81" mass="9772">MRLIAKIPAQLIYLKSDKIFDLNFIFEKRSRSQKDHISESFSPLLRIKKALNIMKNYSFYKSRSLIMCKKYQFSQIVPFIY</sequence>
<accession>A0A3M7PRJ8</accession>
<organism evidence="1 2">
    <name type="scientific">Brachionus plicatilis</name>
    <name type="common">Marine rotifer</name>
    <name type="synonym">Brachionus muelleri</name>
    <dbReference type="NCBI Taxonomy" id="10195"/>
    <lineage>
        <taxon>Eukaryota</taxon>
        <taxon>Metazoa</taxon>
        <taxon>Spiralia</taxon>
        <taxon>Gnathifera</taxon>
        <taxon>Rotifera</taxon>
        <taxon>Eurotatoria</taxon>
        <taxon>Monogononta</taxon>
        <taxon>Pseudotrocha</taxon>
        <taxon>Ploima</taxon>
        <taxon>Brachionidae</taxon>
        <taxon>Brachionus</taxon>
    </lineage>
</organism>
<reference evidence="1 2" key="1">
    <citation type="journal article" date="2018" name="Sci. Rep.">
        <title>Genomic signatures of local adaptation to the degree of environmental predictability in rotifers.</title>
        <authorList>
            <person name="Franch-Gras L."/>
            <person name="Hahn C."/>
            <person name="Garcia-Roger E.M."/>
            <person name="Carmona M.J."/>
            <person name="Serra M."/>
            <person name="Gomez A."/>
        </authorList>
    </citation>
    <scope>NUCLEOTIDE SEQUENCE [LARGE SCALE GENOMIC DNA]</scope>
    <source>
        <strain evidence="1">HYR1</strain>
    </source>
</reference>
<proteinExistence type="predicted"/>
<comment type="caution">
    <text evidence="1">The sequence shown here is derived from an EMBL/GenBank/DDBJ whole genome shotgun (WGS) entry which is preliminary data.</text>
</comment>
<gene>
    <name evidence="1" type="ORF">BpHYR1_040766</name>
</gene>
<name>A0A3M7PRJ8_BRAPC</name>